<comment type="caution">
    <text evidence="1">The sequence shown here is derived from an EMBL/GenBank/DDBJ whole genome shotgun (WGS) entry which is preliminary data.</text>
</comment>
<organism evidence="1 2">
    <name type="scientific">Mucuna pruriens</name>
    <name type="common">Velvet bean</name>
    <name type="synonym">Dolichos pruriens</name>
    <dbReference type="NCBI Taxonomy" id="157652"/>
    <lineage>
        <taxon>Eukaryota</taxon>
        <taxon>Viridiplantae</taxon>
        <taxon>Streptophyta</taxon>
        <taxon>Embryophyta</taxon>
        <taxon>Tracheophyta</taxon>
        <taxon>Spermatophyta</taxon>
        <taxon>Magnoliopsida</taxon>
        <taxon>eudicotyledons</taxon>
        <taxon>Gunneridae</taxon>
        <taxon>Pentapetalae</taxon>
        <taxon>rosids</taxon>
        <taxon>fabids</taxon>
        <taxon>Fabales</taxon>
        <taxon>Fabaceae</taxon>
        <taxon>Papilionoideae</taxon>
        <taxon>50 kb inversion clade</taxon>
        <taxon>NPAAA clade</taxon>
        <taxon>indigoferoid/millettioid clade</taxon>
        <taxon>Phaseoleae</taxon>
        <taxon>Mucuna</taxon>
    </lineage>
</organism>
<accession>A0A371FSH7</accession>
<dbReference type="Proteomes" id="UP000257109">
    <property type="component" value="Unassembled WGS sequence"/>
</dbReference>
<evidence type="ECO:0008006" key="3">
    <source>
        <dbReference type="Google" id="ProtNLM"/>
    </source>
</evidence>
<feature type="non-terminal residue" evidence="1">
    <location>
        <position position="138"/>
    </location>
</feature>
<dbReference type="EMBL" id="QJKJ01007965">
    <property type="protein sequence ID" value="RDX81285.1"/>
    <property type="molecule type" value="Genomic_DNA"/>
</dbReference>
<protein>
    <recommendedName>
        <fullName evidence="3">Copia protein</fullName>
    </recommendedName>
</protein>
<keyword evidence="2" id="KW-1185">Reference proteome</keyword>
<sequence>NLDRETILNVDTSFIGDSNLASDHNVEKLFLREKQATHFEMKDLEKLKYLRLKLPISNKVSQYLKANITLIFSKRKRLVEKLIYLTYTTENVALVVNNGCYRSVAAVARDRTCVVSQFNVAAIATAIATERSDHYSRK</sequence>
<evidence type="ECO:0000313" key="2">
    <source>
        <dbReference type="Proteomes" id="UP000257109"/>
    </source>
</evidence>
<reference evidence="1" key="1">
    <citation type="submission" date="2018-05" db="EMBL/GenBank/DDBJ databases">
        <title>Draft genome of Mucuna pruriens seed.</title>
        <authorList>
            <person name="Nnadi N.E."/>
            <person name="Vos R."/>
            <person name="Hasami M.H."/>
            <person name="Devisetty U.K."/>
            <person name="Aguiy J.C."/>
        </authorList>
    </citation>
    <scope>NUCLEOTIDE SEQUENCE [LARGE SCALE GENOMIC DNA]</scope>
    <source>
        <strain evidence="1">JCA_2017</strain>
    </source>
</reference>
<feature type="non-terminal residue" evidence="1">
    <location>
        <position position="1"/>
    </location>
</feature>
<evidence type="ECO:0000313" key="1">
    <source>
        <dbReference type="EMBL" id="RDX81285.1"/>
    </source>
</evidence>
<gene>
    <name evidence="1" type="ORF">CR513_38057</name>
</gene>
<proteinExistence type="predicted"/>
<name>A0A371FSH7_MUCPR</name>
<dbReference type="AlphaFoldDB" id="A0A371FSH7"/>